<dbReference type="GO" id="GO:0016020">
    <property type="term" value="C:membrane"/>
    <property type="evidence" value="ECO:0007669"/>
    <property type="project" value="InterPro"/>
</dbReference>
<dbReference type="GO" id="GO:0007165">
    <property type="term" value="P:signal transduction"/>
    <property type="evidence" value="ECO:0007669"/>
    <property type="project" value="InterPro"/>
</dbReference>
<dbReference type="Gene3D" id="1.10.287.950">
    <property type="entry name" value="Methyl-accepting chemotaxis protein"/>
    <property type="match status" value="1"/>
</dbReference>
<dbReference type="Proteomes" id="UP000464658">
    <property type="component" value="Chromosome"/>
</dbReference>
<organism evidence="2 3">
    <name type="scientific">Bacillus safensis</name>
    <dbReference type="NCBI Taxonomy" id="561879"/>
    <lineage>
        <taxon>Bacteria</taxon>
        <taxon>Bacillati</taxon>
        <taxon>Bacillota</taxon>
        <taxon>Bacilli</taxon>
        <taxon>Bacillales</taxon>
        <taxon>Bacillaceae</taxon>
        <taxon>Bacillus</taxon>
    </lineage>
</organism>
<evidence type="ECO:0000313" key="3">
    <source>
        <dbReference type="Proteomes" id="UP000464658"/>
    </source>
</evidence>
<sequence>MVRKLAEQSADAAKTVSDLVIGTQENSQRVLESVEESSKAVEEGREQMEGTSQNFALILRRCVPVFKKNEQFACFY</sequence>
<protein>
    <recommendedName>
        <fullName evidence="1">Methyl-accepting transducer domain-containing protein</fullName>
    </recommendedName>
</protein>
<name>A0A5S9M7C1_BACIA</name>
<dbReference type="EMBL" id="AP021906">
    <property type="protein sequence ID" value="BBP87829.1"/>
    <property type="molecule type" value="Genomic_DNA"/>
</dbReference>
<evidence type="ECO:0000259" key="1">
    <source>
        <dbReference type="Pfam" id="PF00015"/>
    </source>
</evidence>
<accession>A0A5S9M7C1</accession>
<dbReference type="AlphaFoldDB" id="A0A5S9M7C1"/>
<dbReference type="InterPro" id="IPR004089">
    <property type="entry name" value="MCPsignal_dom"/>
</dbReference>
<reference evidence="2 3" key="1">
    <citation type="submission" date="2019-12" db="EMBL/GenBank/DDBJ databases">
        <title>Full genome sequence of a Bacillus safensis strain isolated from commercially available natto in Indonesia.</title>
        <authorList>
            <person name="Yoshida M."/>
            <person name="Uomi M."/>
            <person name="Waturangi D."/>
            <person name="Ekaputri J.J."/>
            <person name="Setiamarga D.H.E."/>
        </authorList>
    </citation>
    <scope>NUCLEOTIDE SEQUENCE [LARGE SCALE GENOMIC DNA]</scope>
    <source>
        <strain evidence="2 3">IDN1</strain>
    </source>
</reference>
<dbReference type="SUPFAM" id="SSF58104">
    <property type="entry name" value="Methyl-accepting chemotaxis protein (MCP) signaling domain"/>
    <property type="match status" value="1"/>
</dbReference>
<proteinExistence type="predicted"/>
<dbReference type="Pfam" id="PF00015">
    <property type="entry name" value="MCPsignal"/>
    <property type="match status" value="1"/>
</dbReference>
<evidence type="ECO:0000313" key="2">
    <source>
        <dbReference type="EMBL" id="BBP87829.1"/>
    </source>
</evidence>
<gene>
    <name evidence="2" type="ORF">BsIDN1_14470</name>
</gene>
<feature type="domain" description="Methyl-accepting transducer" evidence="1">
    <location>
        <begin position="2"/>
        <end position="61"/>
    </location>
</feature>